<keyword evidence="8" id="KW-1185">Reference proteome</keyword>
<comment type="subcellular location">
    <subcellularLocation>
        <location evidence="1">Secreted</location>
    </subcellularLocation>
</comment>
<organism evidence="7 8">
    <name type="scientific">Paraburkholderia humisilvae</name>
    <dbReference type="NCBI Taxonomy" id="627669"/>
    <lineage>
        <taxon>Bacteria</taxon>
        <taxon>Pseudomonadati</taxon>
        <taxon>Pseudomonadota</taxon>
        <taxon>Betaproteobacteria</taxon>
        <taxon>Burkholderiales</taxon>
        <taxon>Burkholderiaceae</taxon>
        <taxon>Paraburkholderia</taxon>
    </lineage>
</organism>
<evidence type="ECO:0000256" key="1">
    <source>
        <dbReference type="ARBA" id="ARBA00004613"/>
    </source>
</evidence>
<reference evidence="7 8" key="1">
    <citation type="submission" date="2020-04" db="EMBL/GenBank/DDBJ databases">
        <authorList>
            <person name="De Canck E."/>
        </authorList>
    </citation>
    <scope>NUCLEOTIDE SEQUENCE [LARGE SCALE GENOMIC DNA]</scope>
    <source>
        <strain evidence="7 8">LMG 29542</strain>
    </source>
</reference>
<dbReference type="Gene3D" id="3.30.2430.10">
    <property type="entry name" value="phosphothreonine lyase"/>
    <property type="match status" value="1"/>
</dbReference>
<name>A0A6J5F6E0_9BURK</name>
<evidence type="ECO:0000313" key="7">
    <source>
        <dbReference type="EMBL" id="CAB3774428.1"/>
    </source>
</evidence>
<evidence type="ECO:0000313" key="8">
    <source>
        <dbReference type="Proteomes" id="UP000494363"/>
    </source>
</evidence>
<keyword evidence="4" id="KW-0843">Virulence</keyword>
<dbReference type="AlphaFoldDB" id="A0A6J5F6E0"/>
<dbReference type="RefSeq" id="WP_175233015.1">
    <property type="nucleotide sequence ID" value="NZ_CADIKH010000116.1"/>
</dbReference>
<evidence type="ECO:0000256" key="4">
    <source>
        <dbReference type="ARBA" id="ARBA00023026"/>
    </source>
</evidence>
<evidence type="ECO:0000256" key="3">
    <source>
        <dbReference type="ARBA" id="ARBA00022525"/>
    </source>
</evidence>
<feature type="compositionally biased region" description="Polar residues" evidence="6">
    <location>
        <begin position="157"/>
        <end position="168"/>
    </location>
</feature>
<comment type="similarity">
    <text evidence="2">Belongs to the phosphothreonine lyase family.</text>
</comment>
<gene>
    <name evidence="7" type="ORF">LMG29542_07805</name>
</gene>
<proteinExistence type="inferred from homology"/>
<dbReference type="Pfam" id="PF03536">
    <property type="entry name" value="VRP3"/>
    <property type="match status" value="1"/>
</dbReference>
<accession>A0A6J5F6E0</accession>
<keyword evidence="3" id="KW-0964">Secreted</keyword>
<dbReference type="InterPro" id="IPR003519">
    <property type="entry name" value="OspF/SpvC"/>
</dbReference>
<dbReference type="EMBL" id="CADIKH010000116">
    <property type="protein sequence ID" value="CAB3774428.1"/>
    <property type="molecule type" value="Genomic_DNA"/>
</dbReference>
<feature type="region of interest" description="Disordered" evidence="6">
    <location>
        <begin position="150"/>
        <end position="175"/>
    </location>
</feature>
<evidence type="ECO:0000256" key="2">
    <source>
        <dbReference type="ARBA" id="ARBA00009168"/>
    </source>
</evidence>
<protein>
    <submittedName>
        <fullName evidence="7">Uncharacterized protein</fullName>
    </submittedName>
</protein>
<evidence type="ECO:0000256" key="5">
    <source>
        <dbReference type="ARBA" id="ARBA00023239"/>
    </source>
</evidence>
<evidence type="ECO:0000256" key="6">
    <source>
        <dbReference type="SAM" id="MobiDB-lite"/>
    </source>
</evidence>
<dbReference type="GO" id="GO:0016829">
    <property type="term" value="F:lyase activity"/>
    <property type="evidence" value="ECO:0007669"/>
    <property type="project" value="UniProtKB-KW"/>
</dbReference>
<dbReference type="GO" id="GO:0005576">
    <property type="term" value="C:extracellular region"/>
    <property type="evidence" value="ECO:0007669"/>
    <property type="project" value="UniProtKB-SubCell"/>
</dbReference>
<keyword evidence="5" id="KW-0456">Lyase</keyword>
<dbReference type="InterPro" id="IPR038498">
    <property type="entry name" value="OspF/SpvC_sf"/>
</dbReference>
<sequence>MSNNGFRVQGSFENFVQVSRLERQSPGAYAGDKFHLSVRRDLVPAAFSMLAELLLSESSPIDRWKATDLTKLEKQKGRLVDGAQWTMYVHTDAADSTYSAQGPQKVRGFVELSAHGIESGEHPDSDVRMIAGNMQVTAMSISVLERVTGPNGMNRAASHSTERWPNNHQRFDPGG</sequence>
<dbReference type="Proteomes" id="UP000494363">
    <property type="component" value="Unassembled WGS sequence"/>
</dbReference>